<protein>
    <recommendedName>
        <fullName evidence="10">DNA 5'-3' helicase</fullName>
        <ecNumber evidence="10">5.6.2.3</ecNumber>
    </recommendedName>
</protein>
<dbReference type="InterPro" id="IPR036185">
    <property type="entry name" value="DNA_heli_DnaB-like_N_sf"/>
</dbReference>
<keyword evidence="14" id="KW-1185">Reference proteome</keyword>
<dbReference type="GO" id="GO:0043139">
    <property type="term" value="F:5'-3' DNA helicase activity"/>
    <property type="evidence" value="ECO:0007669"/>
    <property type="project" value="UniProtKB-EC"/>
</dbReference>
<dbReference type="SUPFAM" id="SSF48024">
    <property type="entry name" value="N-terminal domain of DnaB helicase"/>
    <property type="match status" value="1"/>
</dbReference>
<keyword evidence="4" id="KW-0547">Nucleotide-binding</keyword>
<dbReference type="GO" id="GO:0005829">
    <property type="term" value="C:cytosol"/>
    <property type="evidence" value="ECO:0007669"/>
    <property type="project" value="TreeGrafter"/>
</dbReference>
<dbReference type="KEGG" id="nzs:SLY_0106"/>
<keyword evidence="2" id="KW-0639">Primosome</keyword>
<keyword evidence="9" id="KW-0413">Isomerase</keyword>
<dbReference type="GO" id="GO:0006269">
    <property type="term" value="P:DNA replication, synthesis of primer"/>
    <property type="evidence" value="ECO:0007669"/>
    <property type="project" value="UniProtKB-KW"/>
</dbReference>
<dbReference type="AlphaFoldDB" id="R4RW15"/>
<dbReference type="PATRIC" id="fig|980422.3.peg.98"/>
<dbReference type="Pfam" id="PF00772">
    <property type="entry name" value="DnaB"/>
    <property type="match status" value="1"/>
</dbReference>
<evidence type="ECO:0000256" key="4">
    <source>
        <dbReference type="ARBA" id="ARBA00022741"/>
    </source>
</evidence>
<dbReference type="GO" id="GO:0016787">
    <property type="term" value="F:hydrolase activity"/>
    <property type="evidence" value="ECO:0007669"/>
    <property type="project" value="UniProtKB-KW"/>
</dbReference>
<evidence type="ECO:0000256" key="1">
    <source>
        <dbReference type="ARBA" id="ARBA00008428"/>
    </source>
</evidence>
<dbReference type="SUPFAM" id="SSF52540">
    <property type="entry name" value="P-loop containing nucleoside triphosphate hydrolases"/>
    <property type="match status" value="1"/>
</dbReference>
<dbReference type="Pfam" id="PF03796">
    <property type="entry name" value="DnaB_C"/>
    <property type="match status" value="1"/>
</dbReference>
<keyword evidence="5" id="KW-0378">Hydrolase</keyword>
<dbReference type="SMART" id="SM00382">
    <property type="entry name" value="AAA"/>
    <property type="match status" value="1"/>
</dbReference>
<dbReference type="GO" id="GO:0003677">
    <property type="term" value="F:DNA binding"/>
    <property type="evidence" value="ECO:0007669"/>
    <property type="project" value="UniProtKB-KW"/>
</dbReference>
<dbReference type="GO" id="GO:1990077">
    <property type="term" value="C:primosome complex"/>
    <property type="evidence" value="ECO:0007669"/>
    <property type="project" value="UniProtKB-KW"/>
</dbReference>
<dbReference type="PANTHER" id="PTHR30153">
    <property type="entry name" value="REPLICATIVE DNA HELICASE DNAB"/>
    <property type="match status" value="1"/>
</dbReference>
<evidence type="ECO:0000313" key="14">
    <source>
        <dbReference type="Proteomes" id="UP000013941"/>
    </source>
</evidence>
<dbReference type="Proteomes" id="UP000013941">
    <property type="component" value="Chromosome"/>
</dbReference>
<dbReference type="Gene3D" id="3.40.50.300">
    <property type="entry name" value="P-loop containing nucleotide triphosphate hydrolases"/>
    <property type="match status" value="1"/>
</dbReference>
<keyword evidence="6 13" id="KW-0347">Helicase</keyword>
<gene>
    <name evidence="13" type="primary">dnaC</name>
    <name evidence="13" type="ORF">SLY_0106</name>
</gene>
<dbReference type="InterPro" id="IPR007693">
    <property type="entry name" value="DNA_helicase_DnaB-like_N"/>
</dbReference>
<dbReference type="Gene3D" id="1.10.860.10">
    <property type="entry name" value="DNAb Helicase, Chain A"/>
    <property type="match status" value="1"/>
</dbReference>
<accession>R4RW15</accession>
<evidence type="ECO:0000256" key="9">
    <source>
        <dbReference type="ARBA" id="ARBA00023235"/>
    </source>
</evidence>
<dbReference type="InterPro" id="IPR016136">
    <property type="entry name" value="DNA_helicase_N/primase_C"/>
</dbReference>
<sequence>MFNFISFKFFPKCYLRFIKKCKNVSVFKNNKEAISCIYSFIMFISNLYNILKKGYIMINPNEEHVLLKFLLLNPQQFASIINKININDFQNPKVKYIYNLLLDFYKQKKIWDLNKMNSFLTKIPESKQQNVKNYLNLIIKKIPLCQLLEVDDYIQRIQKDNSEKEFEQAFKATSLFETPKDLMRNILNKTIFNPSKNGLLGFDTGFAQLNYDTLGFQKQELIILGARPGVGKTTLMVNLAINIIAKNVNSKIVIFSLEMSNTQLILKSLSSVSNVDMRRLQLGDVSAKEKDIILDTSYTLEQLQLFFDDESSLVSEIEIKCTQFKQTHGLDMIFIDYLQLLQDKPMDKISKKLKQLAKKLNIVVFCLSQLNRDSVKSTTPRRPRLTDLKDTGNIEQDADLVLLLYCETNTLRDKVTYSNYELIIAKNRNGISNRNYQLHFNNQTQTFTEKKK</sequence>
<dbReference type="PROSITE" id="PS51199">
    <property type="entry name" value="SF4_HELICASE"/>
    <property type="match status" value="1"/>
</dbReference>
<evidence type="ECO:0000256" key="8">
    <source>
        <dbReference type="ARBA" id="ARBA00023125"/>
    </source>
</evidence>
<keyword evidence="8" id="KW-0238">DNA-binding</keyword>
<evidence type="ECO:0000256" key="2">
    <source>
        <dbReference type="ARBA" id="ARBA00022515"/>
    </source>
</evidence>
<dbReference type="EMBL" id="CP002548">
    <property type="protein sequence ID" value="AGL90032.1"/>
    <property type="molecule type" value="Genomic_DNA"/>
</dbReference>
<dbReference type="HOGENOM" id="CLU_005373_0_1_14"/>
<reference evidence="13 14" key="1">
    <citation type="journal article" date="2013" name="BMC Genomics">
        <title>Comparison of the complete genome sequence of two closely related isolates of 'Candidatus Phytoplasma australiense' reveals genome plasticity.</title>
        <authorList>
            <person name="Andersen M.T."/>
            <person name="Liefting L.W."/>
            <person name="Havukkala I."/>
            <person name="Beever R.E."/>
        </authorList>
    </citation>
    <scope>NUCLEOTIDE SEQUENCE [LARGE SCALE GENOMIC DNA]</scope>
    <source>
        <strain evidence="13 14">NZSb11</strain>
    </source>
</reference>
<proteinExistence type="inferred from homology"/>
<evidence type="ECO:0000259" key="12">
    <source>
        <dbReference type="PROSITE" id="PS51199"/>
    </source>
</evidence>
<dbReference type="InterPro" id="IPR007694">
    <property type="entry name" value="DNA_helicase_DnaB-like_C"/>
</dbReference>
<name>R4RW15_PHYAS</name>
<evidence type="ECO:0000256" key="10">
    <source>
        <dbReference type="ARBA" id="ARBA00044969"/>
    </source>
</evidence>
<dbReference type="PANTHER" id="PTHR30153:SF2">
    <property type="entry name" value="REPLICATIVE DNA HELICASE"/>
    <property type="match status" value="1"/>
</dbReference>
<evidence type="ECO:0000256" key="11">
    <source>
        <dbReference type="ARBA" id="ARBA00048954"/>
    </source>
</evidence>
<keyword evidence="3" id="KW-0235">DNA replication</keyword>
<evidence type="ECO:0000256" key="5">
    <source>
        <dbReference type="ARBA" id="ARBA00022801"/>
    </source>
</evidence>
<comment type="similarity">
    <text evidence="1">Belongs to the helicase family. DnaB subfamily.</text>
</comment>
<dbReference type="GO" id="GO:0005524">
    <property type="term" value="F:ATP binding"/>
    <property type="evidence" value="ECO:0007669"/>
    <property type="project" value="UniProtKB-KW"/>
</dbReference>
<evidence type="ECO:0000256" key="7">
    <source>
        <dbReference type="ARBA" id="ARBA00022840"/>
    </source>
</evidence>
<keyword evidence="7" id="KW-0067">ATP-binding</keyword>
<evidence type="ECO:0000313" key="13">
    <source>
        <dbReference type="EMBL" id="AGL90032.1"/>
    </source>
</evidence>
<feature type="domain" description="SF4 helicase" evidence="12">
    <location>
        <begin position="195"/>
        <end position="452"/>
    </location>
</feature>
<evidence type="ECO:0000256" key="3">
    <source>
        <dbReference type="ARBA" id="ARBA00022705"/>
    </source>
</evidence>
<organism evidence="13 14">
    <name type="scientific">Strawberry lethal yellows phytoplasma (CPA) str. NZSb11</name>
    <dbReference type="NCBI Taxonomy" id="980422"/>
    <lineage>
        <taxon>Bacteria</taxon>
        <taxon>Bacillati</taxon>
        <taxon>Mycoplasmatota</taxon>
        <taxon>Mollicutes</taxon>
        <taxon>Acholeplasmatales</taxon>
        <taxon>Acholeplasmataceae</taxon>
        <taxon>Candidatus Phytoplasma</taxon>
        <taxon>16SrXII (Stolbur group)</taxon>
    </lineage>
</organism>
<comment type="catalytic activity">
    <reaction evidence="11">
        <text>ATP + H2O = ADP + phosphate + H(+)</text>
        <dbReference type="Rhea" id="RHEA:13065"/>
        <dbReference type="ChEBI" id="CHEBI:15377"/>
        <dbReference type="ChEBI" id="CHEBI:15378"/>
        <dbReference type="ChEBI" id="CHEBI:30616"/>
        <dbReference type="ChEBI" id="CHEBI:43474"/>
        <dbReference type="ChEBI" id="CHEBI:456216"/>
        <dbReference type="EC" id="5.6.2.3"/>
    </reaction>
</comment>
<dbReference type="EC" id="5.6.2.3" evidence="10"/>
<evidence type="ECO:0000256" key="6">
    <source>
        <dbReference type="ARBA" id="ARBA00022806"/>
    </source>
</evidence>
<dbReference type="InterPro" id="IPR003593">
    <property type="entry name" value="AAA+_ATPase"/>
</dbReference>
<dbReference type="InterPro" id="IPR027417">
    <property type="entry name" value="P-loop_NTPase"/>
</dbReference>